<gene>
    <name evidence="8" type="ORF">ODALV1_LOCUS27929</name>
</gene>
<dbReference type="PANTHER" id="PTHR24379">
    <property type="entry name" value="KRAB AND ZINC FINGER DOMAIN-CONTAINING"/>
    <property type="match status" value="1"/>
</dbReference>
<feature type="compositionally biased region" description="Polar residues" evidence="6">
    <location>
        <begin position="972"/>
        <end position="981"/>
    </location>
</feature>
<feature type="domain" description="C2H2-type" evidence="7">
    <location>
        <begin position="752"/>
        <end position="780"/>
    </location>
</feature>
<dbReference type="SMART" id="SM00355">
    <property type="entry name" value="ZnF_C2H2"/>
    <property type="match status" value="16"/>
</dbReference>
<organism evidence="8 9">
    <name type="scientific">Orchesella dallaii</name>
    <dbReference type="NCBI Taxonomy" id="48710"/>
    <lineage>
        <taxon>Eukaryota</taxon>
        <taxon>Metazoa</taxon>
        <taxon>Ecdysozoa</taxon>
        <taxon>Arthropoda</taxon>
        <taxon>Hexapoda</taxon>
        <taxon>Collembola</taxon>
        <taxon>Entomobryomorpha</taxon>
        <taxon>Entomobryoidea</taxon>
        <taxon>Orchesellidae</taxon>
        <taxon>Orchesellinae</taxon>
        <taxon>Orchesella</taxon>
    </lineage>
</organism>
<evidence type="ECO:0000259" key="7">
    <source>
        <dbReference type="PROSITE" id="PS50157"/>
    </source>
</evidence>
<dbReference type="Gene3D" id="3.30.160.60">
    <property type="entry name" value="Classic Zinc Finger"/>
    <property type="match status" value="7"/>
</dbReference>
<keyword evidence="3 5" id="KW-0863">Zinc-finger</keyword>
<accession>A0ABP1RZ85</accession>
<feature type="region of interest" description="Disordered" evidence="6">
    <location>
        <begin position="207"/>
        <end position="253"/>
    </location>
</feature>
<evidence type="ECO:0000256" key="6">
    <source>
        <dbReference type="SAM" id="MobiDB-lite"/>
    </source>
</evidence>
<sequence>MFQARKFFLSPLLPMGMYDSANELANKDGRDLLPLYIDIQLLRKQIIVSGKLKVQSSTQPRVKIKRLDKHQQQQKQATVHKTKTISPFSPTKDEVVPREDVNLDDKKSQLAHSLFDNDCVTSVQDDRAESCTENANWSCDHEHNDDETNKLPITTGLNDETDRNLDSSHCENEITIIKVDYSEVDPSNTEYNYAFAASDFNIPAHDHDNMVPSSPKQLPCSTVTAGATKTNGSSSPVDEAQDEFPVDTPRQPKKSLRSLLKCVTCGKTFTTQSSLDSHIETHDQVNEDSSDNSGLEDCNDDNDPINSDNDFEVRDDSESNNIDDDRRTRDENAEDSMNTEKRKRTSVDKNNRKLKCDVCGRGYSHGSSLSKHKTQYRKLGTSCKTKLVRKKKEKFPCDVCGEVFFDSDGLHSHQQTEGVHATLPIITRSKVPITNPVSCDICGRKFASPNSLIVHKNYHAKSQVEKINRTAALETDGESSAPIEPLPETQCRICKQIFSCRAAVQKHRVVEHNLPFYVDCQNCGKLYSDHVHFYRHRRRQTNADKRCFTNDPELLKPAVNTLFPYKQNPRGNKFCPTEDCYEVFEFDDLLSLHIKTHGKWSCHFCNKEFTKAHEMAWHEIGHSSFGNNEEDKTLKYNCTRCEEKDFTKQGLISHILHIHLKVPSLELIRSQSSEYKCPICTKTLLPLTPRTAAEDIIKEHIEKWHGVEGKDPEQLYNCTVCDAHFINYRFLTSHLKQIHNIAMKRYSFTKPLECHICKGTYQNRGALRRHLQLVHKQQSSGLPGDFSCNICGERYAAQHALIKHIKRIHEKNKDDGEGPFKCEICSRVYPSKERLYLHTKLVHKPPKKVYCCETCGKVYKKSDKLNVHIRFSHMDRSTWKFVCPEEGCGKRLFTKQRLADHIRTHTKEAPFLCYLCGGAFRYRQYLRTHLVKVHGPDAANALPSHTYNKPYDQIVREKQAAAEENAVAGDDATTSSDAGKS</sequence>
<evidence type="ECO:0000313" key="8">
    <source>
        <dbReference type="EMBL" id="CAL8139650.1"/>
    </source>
</evidence>
<keyword evidence="2" id="KW-0677">Repeat</keyword>
<dbReference type="Pfam" id="PF13912">
    <property type="entry name" value="zf-C2H2_6"/>
    <property type="match status" value="1"/>
</dbReference>
<dbReference type="PROSITE" id="PS50157">
    <property type="entry name" value="ZINC_FINGER_C2H2_2"/>
    <property type="match status" value="11"/>
</dbReference>
<keyword evidence="4" id="KW-0862">Zinc</keyword>
<feature type="compositionally biased region" description="Acidic residues" evidence="6">
    <location>
        <begin position="297"/>
        <end position="310"/>
    </location>
</feature>
<feature type="domain" description="C2H2-type" evidence="7">
    <location>
        <begin position="518"/>
        <end position="545"/>
    </location>
</feature>
<feature type="domain" description="C2H2-type" evidence="7">
    <location>
        <begin position="437"/>
        <end position="464"/>
    </location>
</feature>
<comment type="caution">
    <text evidence="8">The sequence shown here is derived from an EMBL/GenBank/DDBJ whole genome shotgun (WGS) entry which is preliminary data.</text>
</comment>
<evidence type="ECO:0000313" key="9">
    <source>
        <dbReference type="Proteomes" id="UP001642540"/>
    </source>
</evidence>
<feature type="region of interest" description="Disordered" evidence="6">
    <location>
        <begin position="276"/>
        <end position="348"/>
    </location>
</feature>
<dbReference type="SUPFAM" id="SSF57667">
    <property type="entry name" value="beta-beta-alpha zinc fingers"/>
    <property type="match status" value="5"/>
</dbReference>
<dbReference type="InterPro" id="IPR036236">
    <property type="entry name" value="Znf_C2H2_sf"/>
</dbReference>
<feature type="region of interest" description="Disordered" evidence="6">
    <location>
        <begin position="962"/>
        <end position="981"/>
    </location>
</feature>
<feature type="region of interest" description="Disordered" evidence="6">
    <location>
        <begin position="73"/>
        <end position="93"/>
    </location>
</feature>
<feature type="domain" description="C2H2-type" evidence="7">
    <location>
        <begin position="911"/>
        <end position="939"/>
    </location>
</feature>
<reference evidence="8 9" key="1">
    <citation type="submission" date="2024-08" db="EMBL/GenBank/DDBJ databases">
        <authorList>
            <person name="Cucini C."/>
            <person name="Frati F."/>
        </authorList>
    </citation>
    <scope>NUCLEOTIDE SEQUENCE [LARGE SCALE GENOMIC DNA]</scope>
</reference>
<name>A0ABP1RZ85_9HEXA</name>
<feature type="domain" description="C2H2-type" evidence="7">
    <location>
        <begin position="395"/>
        <end position="421"/>
    </location>
</feature>
<feature type="domain" description="C2H2-type" evidence="7">
    <location>
        <begin position="850"/>
        <end position="878"/>
    </location>
</feature>
<dbReference type="PANTHER" id="PTHR24379:SF121">
    <property type="entry name" value="C2H2-TYPE DOMAIN-CONTAINING PROTEIN"/>
    <property type="match status" value="1"/>
</dbReference>
<keyword evidence="9" id="KW-1185">Reference proteome</keyword>
<evidence type="ECO:0000256" key="3">
    <source>
        <dbReference type="ARBA" id="ARBA00022771"/>
    </source>
</evidence>
<feature type="compositionally biased region" description="Polar residues" evidence="6">
    <location>
        <begin position="211"/>
        <end position="236"/>
    </location>
</feature>
<protein>
    <recommendedName>
        <fullName evidence="7">C2H2-type domain-containing protein</fullName>
    </recommendedName>
</protein>
<proteinExistence type="predicted"/>
<evidence type="ECO:0000256" key="1">
    <source>
        <dbReference type="ARBA" id="ARBA00022723"/>
    </source>
</evidence>
<evidence type="ECO:0000256" key="5">
    <source>
        <dbReference type="PROSITE-ProRule" id="PRU00042"/>
    </source>
</evidence>
<dbReference type="InterPro" id="IPR013087">
    <property type="entry name" value="Znf_C2H2_type"/>
</dbReference>
<dbReference type="Proteomes" id="UP001642540">
    <property type="component" value="Unassembled WGS sequence"/>
</dbReference>
<evidence type="ECO:0000256" key="4">
    <source>
        <dbReference type="ARBA" id="ARBA00022833"/>
    </source>
</evidence>
<feature type="compositionally biased region" description="Basic and acidic residues" evidence="6">
    <location>
        <begin position="311"/>
        <end position="331"/>
    </location>
</feature>
<dbReference type="EMBL" id="CAXLJM020000129">
    <property type="protein sequence ID" value="CAL8139650.1"/>
    <property type="molecule type" value="Genomic_DNA"/>
</dbReference>
<keyword evidence="1" id="KW-0479">Metal-binding</keyword>
<feature type="domain" description="C2H2-type" evidence="7">
    <location>
        <begin position="716"/>
        <end position="739"/>
    </location>
</feature>
<dbReference type="Pfam" id="PF00096">
    <property type="entry name" value="zf-C2H2"/>
    <property type="match status" value="5"/>
</dbReference>
<feature type="domain" description="C2H2-type" evidence="7">
    <location>
        <begin position="820"/>
        <end position="848"/>
    </location>
</feature>
<evidence type="ECO:0000256" key="2">
    <source>
        <dbReference type="ARBA" id="ARBA00022737"/>
    </source>
</evidence>
<feature type="domain" description="C2H2-type" evidence="7">
    <location>
        <begin position="881"/>
        <end position="910"/>
    </location>
</feature>
<feature type="domain" description="C2H2-type" evidence="7">
    <location>
        <begin position="260"/>
        <end position="287"/>
    </location>
</feature>
<dbReference type="PROSITE" id="PS00028">
    <property type="entry name" value="ZINC_FINGER_C2H2_1"/>
    <property type="match status" value="11"/>
</dbReference>
<feature type="domain" description="C2H2-type" evidence="7">
    <location>
        <begin position="786"/>
        <end position="814"/>
    </location>
</feature>